<keyword evidence="2" id="KW-0808">Transferase</keyword>
<proteinExistence type="predicted"/>
<dbReference type="Proteomes" id="UP001496627">
    <property type="component" value="Unassembled WGS sequence"/>
</dbReference>
<protein>
    <submittedName>
        <fullName evidence="2">Glycosyltransferase</fullName>
        <ecNumber evidence="2">2.4.-.-</ecNumber>
    </submittedName>
</protein>
<organism evidence="2 3">
    <name type="scientific">Neorhizobium phenanthreniclasticum</name>
    <dbReference type="NCBI Taxonomy" id="3157917"/>
    <lineage>
        <taxon>Bacteria</taxon>
        <taxon>Pseudomonadati</taxon>
        <taxon>Pseudomonadota</taxon>
        <taxon>Alphaproteobacteria</taxon>
        <taxon>Hyphomicrobiales</taxon>
        <taxon>Rhizobiaceae</taxon>
        <taxon>Rhizobium/Agrobacterium group</taxon>
        <taxon>Neorhizobium</taxon>
    </lineage>
</organism>
<evidence type="ECO:0000313" key="2">
    <source>
        <dbReference type="EMBL" id="MEQ1407321.1"/>
    </source>
</evidence>
<dbReference type="EMBL" id="JBEAAL010000017">
    <property type="protein sequence ID" value="MEQ1407321.1"/>
    <property type="molecule type" value="Genomic_DNA"/>
</dbReference>
<accession>A0ABV0M644</accession>
<comment type="caution">
    <text evidence="2">The sequence shown here is derived from an EMBL/GenBank/DDBJ whole genome shotgun (WGS) entry which is preliminary data.</text>
</comment>
<evidence type="ECO:0000259" key="1">
    <source>
        <dbReference type="Pfam" id="PF00534"/>
    </source>
</evidence>
<dbReference type="InterPro" id="IPR001296">
    <property type="entry name" value="Glyco_trans_1"/>
</dbReference>
<dbReference type="Gene3D" id="3.40.50.2000">
    <property type="entry name" value="Glycogen Phosphorylase B"/>
    <property type="match status" value="2"/>
</dbReference>
<dbReference type="Pfam" id="PF00534">
    <property type="entry name" value="Glycos_transf_1"/>
    <property type="match status" value="1"/>
</dbReference>
<evidence type="ECO:0000313" key="3">
    <source>
        <dbReference type="Proteomes" id="UP001496627"/>
    </source>
</evidence>
<dbReference type="PANTHER" id="PTHR12526">
    <property type="entry name" value="GLYCOSYLTRANSFERASE"/>
    <property type="match status" value="1"/>
</dbReference>
<sequence>MKMTDGKPRKGDGLHPNRRLKILYIQPGTKSFAGIERVVDAVCSMLADKYAEDFDIDVLYTSVHQNRPAEPRKYSVIDRAVKTRFELMRTFRSVVKAKDYALVVVPQIEPTVICMAACLGLDRRFAIHLHGNPGRERSHAKAKILFFLMRIYFLRKVSYVFGTSPKQLDAFKRMFHSKVPQVWVPNPVRRFDFSGKGEAGDKAAVTFVNVGRFAFQKGQDILLRAFAEVVKVRPNAKLKIVGYGAGETALRAEIDRLGLSDAVSIEHHPVNPQPALANSDIYVSASRWEGWSLAICEALRFGLPVIATDCEFGPSDILVDERLGRLVPVRGGEPLVSAMIYYCDNLTSERLHSDFRKGFIDRYSPERVVDLHADALRVAARELL</sequence>
<reference evidence="2 3" key="1">
    <citation type="submission" date="2024-05" db="EMBL/GenBank/DDBJ databases">
        <title>Neorhizobium sp. Rsf11, a plant growth promoting and heavy metal resistant PAH-degrader.</title>
        <authorList>
            <person name="Golubev S.N."/>
            <person name="Muratova A.Y."/>
            <person name="Markelova M.I."/>
        </authorList>
    </citation>
    <scope>NUCLEOTIDE SEQUENCE [LARGE SCALE GENOMIC DNA]</scope>
    <source>
        <strain evidence="2 3">Rsf11</strain>
    </source>
</reference>
<dbReference type="GO" id="GO:0016757">
    <property type="term" value="F:glycosyltransferase activity"/>
    <property type="evidence" value="ECO:0007669"/>
    <property type="project" value="UniProtKB-KW"/>
</dbReference>
<dbReference type="EC" id="2.4.-.-" evidence="2"/>
<dbReference type="RefSeq" id="WP_348863769.1">
    <property type="nucleotide sequence ID" value="NZ_JBEAAL010000017.1"/>
</dbReference>
<name>A0ABV0M644_9HYPH</name>
<feature type="domain" description="Glycosyl transferase family 1" evidence="1">
    <location>
        <begin position="205"/>
        <end position="338"/>
    </location>
</feature>
<gene>
    <name evidence="2" type="ORF">ABK249_20520</name>
</gene>
<dbReference type="PANTHER" id="PTHR12526:SF630">
    <property type="entry name" value="GLYCOSYLTRANSFERASE"/>
    <property type="match status" value="1"/>
</dbReference>
<dbReference type="SUPFAM" id="SSF53756">
    <property type="entry name" value="UDP-Glycosyltransferase/glycogen phosphorylase"/>
    <property type="match status" value="1"/>
</dbReference>
<keyword evidence="3" id="KW-1185">Reference proteome</keyword>
<keyword evidence="2" id="KW-0328">Glycosyltransferase</keyword>